<dbReference type="InterPro" id="IPR052155">
    <property type="entry name" value="Biofilm_reg_signaling"/>
</dbReference>
<comment type="caution">
    <text evidence="3">The sequence shown here is derived from an EMBL/GenBank/DDBJ whole genome shotgun (WGS) entry which is preliminary data.</text>
</comment>
<dbReference type="InterPro" id="IPR043128">
    <property type="entry name" value="Rev_trsase/Diguanyl_cyclase"/>
</dbReference>
<organism evidence="3 4">
    <name type="scientific">Salinisphaera hydrothermalis (strain C41B8)</name>
    <dbReference type="NCBI Taxonomy" id="1304275"/>
    <lineage>
        <taxon>Bacteria</taxon>
        <taxon>Pseudomonadati</taxon>
        <taxon>Pseudomonadota</taxon>
        <taxon>Gammaproteobacteria</taxon>
        <taxon>Salinisphaerales</taxon>
        <taxon>Salinisphaeraceae</taxon>
        <taxon>Salinisphaera</taxon>
    </lineage>
</organism>
<dbReference type="SUPFAM" id="SSF55073">
    <property type="entry name" value="Nucleotide cyclase"/>
    <property type="match status" value="1"/>
</dbReference>
<dbReference type="OrthoDB" id="9804951at2"/>
<dbReference type="EMBL" id="APNK01000016">
    <property type="protein sequence ID" value="KEZ77151.1"/>
    <property type="molecule type" value="Genomic_DNA"/>
</dbReference>
<feature type="domain" description="GGDEF" evidence="2">
    <location>
        <begin position="140"/>
        <end position="273"/>
    </location>
</feature>
<dbReference type="Proteomes" id="UP000028302">
    <property type="component" value="Unassembled WGS sequence"/>
</dbReference>
<evidence type="ECO:0000259" key="1">
    <source>
        <dbReference type="PROSITE" id="PS50883"/>
    </source>
</evidence>
<dbReference type="PROSITE" id="PS50887">
    <property type="entry name" value="GGDEF"/>
    <property type="match status" value="1"/>
</dbReference>
<dbReference type="SMART" id="SM00267">
    <property type="entry name" value="GGDEF"/>
    <property type="match status" value="1"/>
</dbReference>
<dbReference type="Pfam" id="PF00563">
    <property type="entry name" value="EAL"/>
    <property type="match status" value="1"/>
</dbReference>
<dbReference type="SMART" id="SM00052">
    <property type="entry name" value="EAL"/>
    <property type="match status" value="1"/>
</dbReference>
<dbReference type="InterPro" id="IPR029787">
    <property type="entry name" value="Nucleotide_cyclase"/>
</dbReference>
<keyword evidence="4" id="KW-1185">Reference proteome</keyword>
<dbReference type="RefSeq" id="WP_051883423.1">
    <property type="nucleotide sequence ID" value="NZ_APNK01000016.1"/>
</dbReference>
<dbReference type="Pfam" id="PF13188">
    <property type="entry name" value="PAS_8"/>
    <property type="match status" value="1"/>
</dbReference>
<dbReference type="PROSITE" id="PS50883">
    <property type="entry name" value="EAL"/>
    <property type="match status" value="1"/>
</dbReference>
<proteinExistence type="predicted"/>
<evidence type="ECO:0000313" key="3">
    <source>
        <dbReference type="EMBL" id="KEZ77151.1"/>
    </source>
</evidence>
<dbReference type="CDD" id="cd01949">
    <property type="entry name" value="GGDEF"/>
    <property type="match status" value="1"/>
</dbReference>
<dbReference type="eggNOG" id="COG5001">
    <property type="taxonomic scope" value="Bacteria"/>
</dbReference>
<dbReference type="PANTHER" id="PTHR44757">
    <property type="entry name" value="DIGUANYLATE CYCLASE DGCP"/>
    <property type="match status" value="1"/>
</dbReference>
<dbReference type="Pfam" id="PF00990">
    <property type="entry name" value="GGDEF"/>
    <property type="match status" value="1"/>
</dbReference>
<dbReference type="InterPro" id="IPR035919">
    <property type="entry name" value="EAL_sf"/>
</dbReference>
<evidence type="ECO:0000259" key="2">
    <source>
        <dbReference type="PROSITE" id="PS50887"/>
    </source>
</evidence>
<accession>A0A084IKB7</accession>
<dbReference type="CDD" id="cd01948">
    <property type="entry name" value="EAL"/>
    <property type="match status" value="1"/>
</dbReference>
<evidence type="ECO:0000313" key="4">
    <source>
        <dbReference type="Proteomes" id="UP000028302"/>
    </source>
</evidence>
<dbReference type="PANTHER" id="PTHR44757:SF2">
    <property type="entry name" value="BIOFILM ARCHITECTURE MAINTENANCE PROTEIN MBAA"/>
    <property type="match status" value="1"/>
</dbReference>
<dbReference type="InterPro" id="IPR001633">
    <property type="entry name" value="EAL_dom"/>
</dbReference>
<protein>
    <submittedName>
        <fullName evidence="3">Diguanylate cyclase/phosphodiesterase</fullName>
    </submittedName>
</protein>
<dbReference type="InterPro" id="IPR000160">
    <property type="entry name" value="GGDEF_dom"/>
</dbReference>
<dbReference type="InterPro" id="IPR000014">
    <property type="entry name" value="PAS"/>
</dbReference>
<name>A0A084IKB7_SALHC</name>
<reference evidence="3 4" key="1">
    <citation type="submission" date="2013-03" db="EMBL/GenBank/DDBJ databases">
        <title>Salinisphaera hydrothermalis C41B8 Genome Sequencing.</title>
        <authorList>
            <person name="Li C."/>
            <person name="Lai Q."/>
            <person name="Shao Z."/>
        </authorList>
    </citation>
    <scope>NUCLEOTIDE SEQUENCE [LARGE SCALE GENOMIC DNA]</scope>
    <source>
        <strain evidence="3 4">C41B8</strain>
    </source>
</reference>
<dbReference type="Gene3D" id="3.30.70.270">
    <property type="match status" value="1"/>
</dbReference>
<dbReference type="AlphaFoldDB" id="A0A084IKB7"/>
<sequence>MTKTLRWENLDTGLALLDERNVVVYANPAFATLLALETVSGRPAITSWACDLGPDTRQTLERRLCSNEAGAVTLNEQAPNPVTLYIGASRDGQRLVVGARGWPVADDCGLAAQLDPLTGIGNRLMYERHLATLCEHAVRPAVAALMIDLDRFKQVNDTLGHAAGDELLRLTADRLRKLTREDDVLIRLGGDEFLVLQTDARQPDAAHGLAQRLTEVMSRLFLIEGNSVEISASVGVAMLGHGTAALDDLLKHAALALYQAKGLGRARYCVFDPDLEARALARHQIEFDLRRALGLREFVLVYQPQNSTRDGRISGFEALLRWMQPVRGPISPAEFIPLAEEIGEIHAIGAWVIRSACFEAAGWADPTLTVAVNVSPVQFENDNIIQIVSAALKDSGLAASRLEIEVTEGVLLTESPEVLERLWSLNRMGVSIAMDDFGTGYASLSYLNSFPFSKIKIDKSFVQSEHSSRSQALISAILAIGTSLGVTTIAEGVETPDQFAAIRAIGCHSVQGYYISRPMPAEDVADYISRFDPEPFLRHAEQEQIA</sequence>
<dbReference type="STRING" id="1304275.C41B8_11198"/>
<dbReference type="PATRIC" id="fig|1304275.5.peg.2285"/>
<gene>
    <name evidence="3" type="ORF">C41B8_11198</name>
</gene>
<dbReference type="SUPFAM" id="SSF141868">
    <property type="entry name" value="EAL domain-like"/>
    <property type="match status" value="1"/>
</dbReference>
<dbReference type="NCBIfam" id="TIGR00254">
    <property type="entry name" value="GGDEF"/>
    <property type="match status" value="1"/>
</dbReference>
<feature type="domain" description="EAL" evidence="1">
    <location>
        <begin position="282"/>
        <end position="532"/>
    </location>
</feature>
<dbReference type="Gene3D" id="3.20.20.450">
    <property type="entry name" value="EAL domain"/>
    <property type="match status" value="1"/>
</dbReference>